<comment type="similarity">
    <text evidence="7">Belongs to the RnpA family.</text>
</comment>
<keyword evidence="3 7" id="KW-0540">Nuclease</keyword>
<dbReference type="GO" id="GO:0030677">
    <property type="term" value="C:ribonuclease P complex"/>
    <property type="evidence" value="ECO:0007669"/>
    <property type="project" value="TreeGrafter"/>
</dbReference>
<dbReference type="InterPro" id="IPR020568">
    <property type="entry name" value="Ribosomal_Su5_D2-typ_SF"/>
</dbReference>
<dbReference type="Gene3D" id="3.30.230.10">
    <property type="match status" value="1"/>
</dbReference>
<dbReference type="AlphaFoldDB" id="A0A6L7EV74"/>
<dbReference type="EMBL" id="WUEK01000012">
    <property type="protein sequence ID" value="MXG91387.1"/>
    <property type="molecule type" value="Genomic_DNA"/>
</dbReference>
<keyword evidence="5 7" id="KW-0378">Hydrolase</keyword>
<comment type="catalytic activity">
    <reaction evidence="7">
        <text>Endonucleolytic cleavage of RNA, removing 5'-extranucleotides from tRNA precursor.</text>
        <dbReference type="EC" id="3.1.26.5"/>
    </reaction>
</comment>
<dbReference type="EC" id="3.1.26.5" evidence="7 8"/>
<keyword evidence="6 7" id="KW-0694">RNA-binding</keyword>
<sequence>MLAADHRLRDSSAFRRTVRSGRRAGSRAVVVHLLGPGEGTAPARVGFVVSKAVGDAVTRNRVKRRLRHLVREQLSAVPAGCEVVVRALPASAALSSAELREELGRCLERTLTRGATR</sequence>
<dbReference type="Proteomes" id="UP000473325">
    <property type="component" value="Unassembled WGS sequence"/>
</dbReference>
<evidence type="ECO:0000313" key="9">
    <source>
        <dbReference type="EMBL" id="MXG91387.1"/>
    </source>
</evidence>
<dbReference type="Pfam" id="PF00825">
    <property type="entry name" value="Ribonuclease_P"/>
    <property type="match status" value="1"/>
</dbReference>
<dbReference type="SUPFAM" id="SSF54211">
    <property type="entry name" value="Ribosomal protein S5 domain 2-like"/>
    <property type="match status" value="1"/>
</dbReference>
<comment type="caution">
    <text evidence="9">The sequence shown here is derived from an EMBL/GenBank/DDBJ whole genome shotgun (WGS) entry which is preliminary data.</text>
</comment>
<dbReference type="InterPro" id="IPR020539">
    <property type="entry name" value="RNase_P_CS"/>
</dbReference>
<keyword evidence="10" id="KW-1185">Reference proteome</keyword>
<dbReference type="PANTHER" id="PTHR33992">
    <property type="entry name" value="RIBONUCLEASE P PROTEIN COMPONENT"/>
    <property type="match status" value="1"/>
</dbReference>
<dbReference type="GO" id="GO:0042781">
    <property type="term" value="F:3'-tRNA processing endoribonuclease activity"/>
    <property type="evidence" value="ECO:0007669"/>
    <property type="project" value="TreeGrafter"/>
</dbReference>
<name>A0A6L7EV74_9ACTN</name>
<dbReference type="GO" id="GO:0001682">
    <property type="term" value="P:tRNA 5'-leader removal"/>
    <property type="evidence" value="ECO:0007669"/>
    <property type="project" value="UniProtKB-UniRule"/>
</dbReference>
<comment type="subunit">
    <text evidence="7">Consists of a catalytic RNA component (M1 or rnpB) and a protein subunit.</text>
</comment>
<comment type="function">
    <text evidence="1 7">RNaseP catalyzes the removal of the 5'-leader sequence from pre-tRNA to produce the mature 5'-terminus. It can also cleave other RNA substrates such as 4.5S RNA. The protein component plays an auxiliary but essential role in vivo by binding to the 5'-leader sequence and broadening the substrate specificity of the ribozyme.</text>
</comment>
<dbReference type="InterPro" id="IPR014721">
    <property type="entry name" value="Ribsml_uS5_D2-typ_fold_subgr"/>
</dbReference>
<evidence type="ECO:0000256" key="5">
    <source>
        <dbReference type="ARBA" id="ARBA00022801"/>
    </source>
</evidence>
<dbReference type="HAMAP" id="MF_00227">
    <property type="entry name" value="RNase_P"/>
    <property type="match status" value="1"/>
</dbReference>
<keyword evidence="4 7" id="KW-0255">Endonuclease</keyword>
<dbReference type="InterPro" id="IPR000100">
    <property type="entry name" value="RNase_P"/>
</dbReference>
<evidence type="ECO:0000256" key="4">
    <source>
        <dbReference type="ARBA" id="ARBA00022759"/>
    </source>
</evidence>
<evidence type="ECO:0000313" key="10">
    <source>
        <dbReference type="Proteomes" id="UP000473325"/>
    </source>
</evidence>
<gene>
    <name evidence="7 9" type="primary">rnpA</name>
    <name evidence="9" type="ORF">GRQ65_17700</name>
</gene>
<dbReference type="PROSITE" id="PS00648">
    <property type="entry name" value="RIBONUCLEASE_P"/>
    <property type="match status" value="1"/>
</dbReference>
<dbReference type="GO" id="GO:0000049">
    <property type="term" value="F:tRNA binding"/>
    <property type="evidence" value="ECO:0007669"/>
    <property type="project" value="UniProtKB-UniRule"/>
</dbReference>
<dbReference type="GO" id="GO:0004526">
    <property type="term" value="F:ribonuclease P activity"/>
    <property type="evidence" value="ECO:0007669"/>
    <property type="project" value="UniProtKB-UniRule"/>
</dbReference>
<dbReference type="NCBIfam" id="TIGR00188">
    <property type="entry name" value="rnpA"/>
    <property type="match status" value="1"/>
</dbReference>
<reference evidence="9 10" key="1">
    <citation type="submission" date="2019-12" db="EMBL/GenBank/DDBJ databases">
        <authorList>
            <person name="Kun Z."/>
        </authorList>
    </citation>
    <scope>NUCLEOTIDE SEQUENCE [LARGE SCALE GENOMIC DNA]</scope>
    <source>
        <strain evidence="9 10">YIM 123512</strain>
    </source>
</reference>
<evidence type="ECO:0000256" key="2">
    <source>
        <dbReference type="ARBA" id="ARBA00022694"/>
    </source>
</evidence>
<dbReference type="PANTHER" id="PTHR33992:SF1">
    <property type="entry name" value="RIBONUCLEASE P PROTEIN COMPONENT"/>
    <property type="match status" value="1"/>
</dbReference>
<evidence type="ECO:0000256" key="6">
    <source>
        <dbReference type="ARBA" id="ARBA00022884"/>
    </source>
</evidence>
<keyword evidence="2 7" id="KW-0819">tRNA processing</keyword>
<dbReference type="RefSeq" id="WP_160879318.1">
    <property type="nucleotide sequence ID" value="NZ_WUEK01000012.1"/>
</dbReference>
<evidence type="ECO:0000256" key="3">
    <source>
        <dbReference type="ARBA" id="ARBA00022722"/>
    </source>
</evidence>
<evidence type="ECO:0000256" key="1">
    <source>
        <dbReference type="ARBA" id="ARBA00002663"/>
    </source>
</evidence>
<evidence type="ECO:0000256" key="7">
    <source>
        <dbReference type="HAMAP-Rule" id="MF_00227"/>
    </source>
</evidence>
<accession>A0A6L7EV74</accession>
<organism evidence="9 10">
    <name type="scientific">Nocardioides flavescens</name>
    <dbReference type="NCBI Taxonomy" id="2691959"/>
    <lineage>
        <taxon>Bacteria</taxon>
        <taxon>Bacillati</taxon>
        <taxon>Actinomycetota</taxon>
        <taxon>Actinomycetes</taxon>
        <taxon>Propionibacteriales</taxon>
        <taxon>Nocardioidaceae</taxon>
        <taxon>Nocardioides</taxon>
    </lineage>
</organism>
<evidence type="ECO:0000256" key="8">
    <source>
        <dbReference type="NCBIfam" id="TIGR00188"/>
    </source>
</evidence>
<protein>
    <recommendedName>
        <fullName evidence="7 8">Ribonuclease P protein component</fullName>
        <shortName evidence="7">RNase P protein</shortName>
        <shortName evidence="7">RNaseP protein</shortName>
        <ecNumber evidence="7 8">3.1.26.5</ecNumber>
    </recommendedName>
    <alternativeName>
        <fullName evidence="7">Protein C5</fullName>
    </alternativeName>
</protein>
<proteinExistence type="inferred from homology"/>